<keyword evidence="1" id="KW-0808">Transferase</keyword>
<accession>A0A6N7PSR6</accession>
<evidence type="ECO:0000256" key="4">
    <source>
        <dbReference type="ARBA" id="ARBA00022840"/>
    </source>
</evidence>
<evidence type="ECO:0000256" key="2">
    <source>
        <dbReference type="ARBA" id="ARBA00022741"/>
    </source>
</evidence>
<name>A0A6N7PSR6_9BACT</name>
<dbReference type="PROSITE" id="PS50011">
    <property type="entry name" value="PROTEIN_KINASE_DOM"/>
    <property type="match status" value="1"/>
</dbReference>
<evidence type="ECO:0000259" key="6">
    <source>
        <dbReference type="PROSITE" id="PS50011"/>
    </source>
</evidence>
<dbReference type="RefSeq" id="WP_153821756.1">
    <property type="nucleotide sequence ID" value="NZ_WJIE01000006.1"/>
</dbReference>
<feature type="domain" description="Protein kinase" evidence="6">
    <location>
        <begin position="16"/>
        <end position="294"/>
    </location>
</feature>
<evidence type="ECO:0000256" key="3">
    <source>
        <dbReference type="ARBA" id="ARBA00022777"/>
    </source>
</evidence>
<reference evidence="7 8" key="1">
    <citation type="submission" date="2019-10" db="EMBL/GenBank/DDBJ databases">
        <title>A soil myxobacterium in the family Polyangiaceae.</title>
        <authorList>
            <person name="Li Y."/>
            <person name="Wang J."/>
        </authorList>
    </citation>
    <scope>NUCLEOTIDE SEQUENCE [LARGE SCALE GENOMIC DNA]</scope>
    <source>
        <strain evidence="7 8">DSM 14734</strain>
    </source>
</reference>
<organism evidence="7 8">
    <name type="scientific">Polyangium spumosum</name>
    <dbReference type="NCBI Taxonomy" id="889282"/>
    <lineage>
        <taxon>Bacteria</taxon>
        <taxon>Pseudomonadati</taxon>
        <taxon>Myxococcota</taxon>
        <taxon>Polyangia</taxon>
        <taxon>Polyangiales</taxon>
        <taxon>Polyangiaceae</taxon>
        <taxon>Polyangium</taxon>
    </lineage>
</organism>
<feature type="compositionally biased region" description="Low complexity" evidence="5">
    <location>
        <begin position="467"/>
        <end position="477"/>
    </location>
</feature>
<dbReference type="CDD" id="cd14014">
    <property type="entry name" value="STKc_PknB_like"/>
    <property type="match status" value="1"/>
</dbReference>
<dbReference type="InterPro" id="IPR000719">
    <property type="entry name" value="Prot_kinase_dom"/>
</dbReference>
<feature type="compositionally biased region" description="Polar residues" evidence="5">
    <location>
        <begin position="536"/>
        <end position="545"/>
    </location>
</feature>
<feature type="compositionally biased region" description="Pro residues" evidence="5">
    <location>
        <begin position="478"/>
        <end position="488"/>
    </location>
</feature>
<evidence type="ECO:0000256" key="5">
    <source>
        <dbReference type="SAM" id="MobiDB-lite"/>
    </source>
</evidence>
<dbReference type="InterPro" id="IPR008266">
    <property type="entry name" value="Tyr_kinase_AS"/>
</dbReference>
<dbReference type="Gene3D" id="1.10.510.10">
    <property type="entry name" value="Transferase(Phosphotransferase) domain 1"/>
    <property type="match status" value="1"/>
</dbReference>
<comment type="caution">
    <text evidence="7">The sequence shown here is derived from an EMBL/GenBank/DDBJ whole genome shotgun (WGS) entry which is preliminary data.</text>
</comment>
<keyword evidence="8" id="KW-1185">Reference proteome</keyword>
<dbReference type="Proteomes" id="UP000440224">
    <property type="component" value="Unassembled WGS sequence"/>
</dbReference>
<evidence type="ECO:0000313" key="7">
    <source>
        <dbReference type="EMBL" id="MRG94969.1"/>
    </source>
</evidence>
<dbReference type="Gene3D" id="3.30.200.20">
    <property type="entry name" value="Phosphorylase Kinase, domain 1"/>
    <property type="match status" value="1"/>
</dbReference>
<dbReference type="EMBL" id="WJIE01000006">
    <property type="protein sequence ID" value="MRG94969.1"/>
    <property type="molecule type" value="Genomic_DNA"/>
</dbReference>
<evidence type="ECO:0000256" key="1">
    <source>
        <dbReference type="ARBA" id="ARBA00022679"/>
    </source>
</evidence>
<sequence length="559" mass="58229">MSSLGDVGAGHTLGRYELLVPIAQGGMAVVWAARMKGTRGFQKIVAVKTMLPEISQDPQFEEMFLAEAGLASRIRHPHVCEILDLGEQDGLIYIVMEWIDGEPLSQLARASRQKGGIPILVAMRLCLNAALGLHAAHELRDEVTGELVGLVHRDVSPQNILVTYDGVVKIVDFGVAKATTASDTGATKDGQLKGKVPFMSPEQALGKNIDRRTDVFALGIVLYQLLASKHPFRGDNDMITLRRICDKDPAPSLRDSMPSCPELLNDIVMKALEKDADRRYPTMSEFARALDRGIAELKLAGIPDEDVVGFVKNMLGERAEKRRAAIREGLRVADERAEQREQLKAQRAALLAQARANGGTLPPGVLSQMPSIPPGLLSIPPPAGAVHDVATIAHGRASLVPGTITATQGAPSSPTTAAIVADVDGAGAQGGGKKKLALVFAAVGALAIGGAAIAFTQNNGQPPAPATQPAASAQTPPAATPTPSPAPTPTTVASAAPAPTTSAATQPATPSTGATTTKVTTTPTATSTVRSTGTPSVKSTGTTKPGGQDNLPRVRDPGF</sequence>
<dbReference type="Pfam" id="PF00069">
    <property type="entry name" value="Pkinase"/>
    <property type="match status" value="1"/>
</dbReference>
<dbReference type="AlphaFoldDB" id="A0A6N7PSR6"/>
<protein>
    <submittedName>
        <fullName evidence="7">Protein kinase</fullName>
    </submittedName>
</protein>
<keyword evidence="4" id="KW-0067">ATP-binding</keyword>
<keyword evidence="3 7" id="KW-0418">Kinase</keyword>
<evidence type="ECO:0000313" key="8">
    <source>
        <dbReference type="Proteomes" id="UP000440224"/>
    </source>
</evidence>
<dbReference type="PROSITE" id="PS00109">
    <property type="entry name" value="PROTEIN_KINASE_TYR"/>
    <property type="match status" value="1"/>
</dbReference>
<dbReference type="InterPro" id="IPR011009">
    <property type="entry name" value="Kinase-like_dom_sf"/>
</dbReference>
<dbReference type="SUPFAM" id="SSF56112">
    <property type="entry name" value="Protein kinase-like (PK-like)"/>
    <property type="match status" value="1"/>
</dbReference>
<feature type="compositionally biased region" description="Low complexity" evidence="5">
    <location>
        <begin position="489"/>
        <end position="535"/>
    </location>
</feature>
<dbReference type="GO" id="GO:0005524">
    <property type="term" value="F:ATP binding"/>
    <property type="evidence" value="ECO:0007669"/>
    <property type="project" value="UniProtKB-KW"/>
</dbReference>
<keyword evidence="2" id="KW-0547">Nucleotide-binding</keyword>
<feature type="region of interest" description="Disordered" evidence="5">
    <location>
        <begin position="459"/>
        <end position="559"/>
    </location>
</feature>
<dbReference type="PANTHER" id="PTHR43289:SF6">
    <property type="entry name" value="SERINE_THREONINE-PROTEIN KINASE NEKL-3"/>
    <property type="match status" value="1"/>
</dbReference>
<dbReference type="GO" id="GO:0004674">
    <property type="term" value="F:protein serine/threonine kinase activity"/>
    <property type="evidence" value="ECO:0007669"/>
    <property type="project" value="TreeGrafter"/>
</dbReference>
<gene>
    <name evidence="7" type="ORF">GF068_24050</name>
</gene>
<dbReference type="PANTHER" id="PTHR43289">
    <property type="entry name" value="MITOGEN-ACTIVATED PROTEIN KINASE KINASE KINASE 20-RELATED"/>
    <property type="match status" value="1"/>
</dbReference>
<dbReference type="OrthoDB" id="9801841at2"/>
<proteinExistence type="predicted"/>